<protein>
    <submittedName>
        <fullName evidence="2">Uncharacterized protein</fullName>
    </submittedName>
</protein>
<reference evidence="2 3" key="1">
    <citation type="submission" date="2024-02" db="EMBL/GenBank/DDBJ databases">
        <authorList>
            <person name="Chen Y."/>
            <person name="Shah S."/>
            <person name="Dougan E. K."/>
            <person name="Thang M."/>
            <person name="Chan C."/>
        </authorList>
    </citation>
    <scope>NUCLEOTIDE SEQUENCE [LARGE SCALE GENOMIC DNA]</scope>
</reference>
<accession>A0ABP0RVX1</accession>
<evidence type="ECO:0000313" key="2">
    <source>
        <dbReference type="EMBL" id="CAK9104134.1"/>
    </source>
</evidence>
<evidence type="ECO:0000256" key="1">
    <source>
        <dbReference type="SAM" id="MobiDB-lite"/>
    </source>
</evidence>
<organism evidence="2 3">
    <name type="scientific">Durusdinium trenchii</name>
    <dbReference type="NCBI Taxonomy" id="1381693"/>
    <lineage>
        <taxon>Eukaryota</taxon>
        <taxon>Sar</taxon>
        <taxon>Alveolata</taxon>
        <taxon>Dinophyceae</taxon>
        <taxon>Suessiales</taxon>
        <taxon>Symbiodiniaceae</taxon>
        <taxon>Durusdinium</taxon>
    </lineage>
</organism>
<dbReference type="Proteomes" id="UP001642484">
    <property type="component" value="Unassembled WGS sequence"/>
</dbReference>
<dbReference type="EMBL" id="CAXAMN010026583">
    <property type="protein sequence ID" value="CAK9104134.1"/>
    <property type="molecule type" value="Genomic_DNA"/>
</dbReference>
<evidence type="ECO:0000313" key="3">
    <source>
        <dbReference type="Proteomes" id="UP001642484"/>
    </source>
</evidence>
<feature type="region of interest" description="Disordered" evidence="1">
    <location>
        <begin position="39"/>
        <end position="60"/>
    </location>
</feature>
<gene>
    <name evidence="2" type="ORF">CCMP2556_LOCUS48836</name>
</gene>
<feature type="compositionally biased region" description="Low complexity" evidence="1">
    <location>
        <begin position="43"/>
        <end position="60"/>
    </location>
</feature>
<proteinExistence type="predicted"/>
<name>A0ABP0RVX1_9DINO</name>
<sequence length="173" mass="19659">MESFFRPQLWKTENMPVPVPPQFQDLMQVAAELEVRRQRGTLSGNTSSRHTSSSSSSKVFKASGSCTCQRRHRGKLSCAANQRRLRTQHWRRLVEEPKIPAEIRHFLAQNPQVTSLAGLREALAADEKAGLQQVKLFRSIIERFTGPEKMRSDEFRCDLSLLASREIAALRPA</sequence>
<keyword evidence="3" id="KW-1185">Reference proteome</keyword>
<comment type="caution">
    <text evidence="2">The sequence shown here is derived from an EMBL/GenBank/DDBJ whole genome shotgun (WGS) entry which is preliminary data.</text>
</comment>